<dbReference type="AlphaFoldDB" id="K6YXQ4"/>
<name>K6YXQ4_9ALTE</name>
<sequence>MAPKYLGLNPSTTNKIFYLISVAISEVNVALHVDLGA</sequence>
<dbReference type="EMBL" id="BAEO01000062">
    <property type="protein sequence ID" value="GAC21533.1"/>
    <property type="molecule type" value="Genomic_DNA"/>
</dbReference>
<evidence type="ECO:0000313" key="2">
    <source>
        <dbReference type="Proteomes" id="UP000006327"/>
    </source>
</evidence>
<comment type="caution">
    <text evidence="1">The sequence shown here is derived from an EMBL/GenBank/DDBJ whole genome shotgun (WGS) entry which is preliminary data.</text>
</comment>
<organism evidence="1 2">
    <name type="scientific">Paraglaciecola arctica BSs20135</name>
    <dbReference type="NCBI Taxonomy" id="493475"/>
    <lineage>
        <taxon>Bacteria</taxon>
        <taxon>Pseudomonadati</taxon>
        <taxon>Pseudomonadota</taxon>
        <taxon>Gammaproteobacteria</taxon>
        <taxon>Alteromonadales</taxon>
        <taxon>Alteromonadaceae</taxon>
        <taxon>Paraglaciecola</taxon>
    </lineage>
</organism>
<proteinExistence type="predicted"/>
<dbReference type="STRING" id="493475.GARC_4591"/>
<gene>
    <name evidence="1" type="ORF">GARC_4591</name>
</gene>
<accession>K6YXQ4</accession>
<dbReference type="Proteomes" id="UP000006327">
    <property type="component" value="Unassembled WGS sequence"/>
</dbReference>
<reference evidence="1 2" key="1">
    <citation type="journal article" date="2017" name="Antonie Van Leeuwenhoek">
        <title>Rhizobium rhizosphaerae sp. nov., a novel species isolated from rice rhizosphere.</title>
        <authorList>
            <person name="Zhao J.J."/>
            <person name="Zhang J."/>
            <person name="Zhang R.J."/>
            <person name="Zhang C.W."/>
            <person name="Yin H.Q."/>
            <person name="Zhang X.X."/>
        </authorList>
    </citation>
    <scope>NUCLEOTIDE SEQUENCE [LARGE SCALE GENOMIC DNA]</scope>
    <source>
        <strain evidence="1 2">BSs20135</strain>
    </source>
</reference>
<protein>
    <submittedName>
        <fullName evidence="1">Uncharacterized protein</fullName>
    </submittedName>
</protein>
<evidence type="ECO:0000313" key="1">
    <source>
        <dbReference type="EMBL" id="GAC21533.1"/>
    </source>
</evidence>
<keyword evidence="2" id="KW-1185">Reference proteome</keyword>